<protein>
    <submittedName>
        <fullName evidence="1">Uncharacterized protein</fullName>
    </submittedName>
</protein>
<dbReference type="EMBL" id="LAZR01001520">
    <property type="protein sequence ID" value="KKN43302.1"/>
    <property type="molecule type" value="Genomic_DNA"/>
</dbReference>
<evidence type="ECO:0000313" key="1">
    <source>
        <dbReference type="EMBL" id="KKN43302.1"/>
    </source>
</evidence>
<comment type="caution">
    <text evidence="1">The sequence shown here is derived from an EMBL/GenBank/DDBJ whole genome shotgun (WGS) entry which is preliminary data.</text>
</comment>
<organism evidence="1">
    <name type="scientific">marine sediment metagenome</name>
    <dbReference type="NCBI Taxonomy" id="412755"/>
    <lineage>
        <taxon>unclassified sequences</taxon>
        <taxon>metagenomes</taxon>
        <taxon>ecological metagenomes</taxon>
    </lineage>
</organism>
<accession>A0A0F9R2B2</accession>
<sequence>MEKEHLIEKDQFLLFEAEEWWKKEWQDMPEFIQDDLSPFKSIRIHFVNIEDIALFSKLIGQNITSKTQSIWYPKAEIWTMANKRWVDES</sequence>
<gene>
    <name evidence="1" type="ORF">LCGC14_0704540</name>
</gene>
<name>A0A0F9R2B2_9ZZZZ</name>
<proteinExistence type="predicted"/>
<reference evidence="1" key="1">
    <citation type="journal article" date="2015" name="Nature">
        <title>Complex archaea that bridge the gap between prokaryotes and eukaryotes.</title>
        <authorList>
            <person name="Spang A."/>
            <person name="Saw J.H."/>
            <person name="Jorgensen S.L."/>
            <person name="Zaremba-Niedzwiedzka K."/>
            <person name="Martijn J."/>
            <person name="Lind A.E."/>
            <person name="van Eijk R."/>
            <person name="Schleper C."/>
            <person name="Guy L."/>
            <person name="Ettema T.J."/>
        </authorList>
    </citation>
    <scope>NUCLEOTIDE SEQUENCE</scope>
</reference>
<dbReference type="AlphaFoldDB" id="A0A0F9R2B2"/>